<name>A0ABR7GNW9_9FIRM</name>
<dbReference type="HAMAP" id="MF_00134_B">
    <property type="entry name" value="IGPS_B"/>
    <property type="match status" value="1"/>
</dbReference>
<gene>
    <name evidence="8 10" type="primary">trpC</name>
    <name evidence="10" type="ORF">H8S02_08645</name>
</gene>
<keyword evidence="11" id="KW-1185">Reference proteome</keyword>
<dbReference type="NCBIfam" id="NF001377">
    <property type="entry name" value="PRK00278.2-4"/>
    <property type="match status" value="1"/>
</dbReference>
<evidence type="ECO:0000256" key="4">
    <source>
        <dbReference type="ARBA" id="ARBA00022793"/>
    </source>
</evidence>
<dbReference type="PROSITE" id="PS00614">
    <property type="entry name" value="IGPS"/>
    <property type="match status" value="1"/>
</dbReference>
<evidence type="ECO:0000256" key="7">
    <source>
        <dbReference type="ARBA" id="ARBA00023239"/>
    </source>
</evidence>
<dbReference type="GO" id="GO:0004425">
    <property type="term" value="F:indole-3-glycerol-phosphate synthase activity"/>
    <property type="evidence" value="ECO:0007669"/>
    <property type="project" value="UniProtKB-EC"/>
</dbReference>
<evidence type="ECO:0000256" key="2">
    <source>
        <dbReference type="ARBA" id="ARBA00004696"/>
    </source>
</evidence>
<dbReference type="Pfam" id="PF00218">
    <property type="entry name" value="IGPS"/>
    <property type="match status" value="1"/>
</dbReference>
<dbReference type="InterPro" id="IPR045186">
    <property type="entry name" value="Indole-3-glycerol_P_synth"/>
</dbReference>
<organism evidence="10 11">
    <name type="scientific">Agathobaculum hominis</name>
    <dbReference type="NCBI Taxonomy" id="2763014"/>
    <lineage>
        <taxon>Bacteria</taxon>
        <taxon>Bacillati</taxon>
        <taxon>Bacillota</taxon>
        <taxon>Clostridia</taxon>
        <taxon>Eubacteriales</taxon>
        <taxon>Butyricicoccaceae</taxon>
        <taxon>Agathobaculum</taxon>
    </lineage>
</organism>
<feature type="domain" description="Indole-3-glycerol phosphate synthase" evidence="9">
    <location>
        <begin position="3"/>
        <end position="255"/>
    </location>
</feature>
<keyword evidence="6 8" id="KW-0057">Aromatic amino acid biosynthesis</keyword>
<evidence type="ECO:0000313" key="10">
    <source>
        <dbReference type="EMBL" id="MBC5696013.1"/>
    </source>
</evidence>
<sequence length="260" mass="28249">MILDELAAFARKRVAADQAKTPLADIKAQAEAMPKGDFRFEKALAGKDCAFICEVKKASPSKGVIDPVFDFEAIARSYEDAGANCVSCLTEPNWFLGSDEIFKKVRKIVTRPMIRKDFTVDEYQIYQAKVLGADAVLLICTLLDTETIRDYIGICDKLGMSALVETHDAQEMQSAVQAGARLIGVNNRNLKDFTVDLGNAAKLRNGTPKGTVFVAESGVSSPEDAAALRRTGADAILVGEYLMRAADKKQALHALREAAK</sequence>
<dbReference type="Proteomes" id="UP000641741">
    <property type="component" value="Unassembled WGS sequence"/>
</dbReference>
<dbReference type="SUPFAM" id="SSF51366">
    <property type="entry name" value="Ribulose-phoshate binding barrel"/>
    <property type="match status" value="1"/>
</dbReference>
<evidence type="ECO:0000256" key="3">
    <source>
        <dbReference type="ARBA" id="ARBA00022605"/>
    </source>
</evidence>
<comment type="catalytic activity">
    <reaction evidence="1 8">
        <text>1-(2-carboxyphenylamino)-1-deoxy-D-ribulose 5-phosphate + H(+) = (1S,2R)-1-C-(indol-3-yl)glycerol 3-phosphate + CO2 + H2O</text>
        <dbReference type="Rhea" id="RHEA:23476"/>
        <dbReference type="ChEBI" id="CHEBI:15377"/>
        <dbReference type="ChEBI" id="CHEBI:15378"/>
        <dbReference type="ChEBI" id="CHEBI:16526"/>
        <dbReference type="ChEBI" id="CHEBI:58613"/>
        <dbReference type="ChEBI" id="CHEBI:58866"/>
        <dbReference type="EC" id="4.1.1.48"/>
    </reaction>
</comment>
<accession>A0ABR7GNW9</accession>
<evidence type="ECO:0000256" key="5">
    <source>
        <dbReference type="ARBA" id="ARBA00022822"/>
    </source>
</evidence>
<comment type="similarity">
    <text evidence="8">Belongs to the TrpC family.</text>
</comment>
<keyword evidence="5 8" id="KW-0822">Tryptophan biosynthesis</keyword>
<comment type="pathway">
    <text evidence="2 8">Amino-acid biosynthesis; L-tryptophan biosynthesis; L-tryptophan from chorismate: step 4/5.</text>
</comment>
<proteinExistence type="inferred from homology"/>
<evidence type="ECO:0000256" key="8">
    <source>
        <dbReference type="HAMAP-Rule" id="MF_00134"/>
    </source>
</evidence>
<evidence type="ECO:0000259" key="9">
    <source>
        <dbReference type="Pfam" id="PF00218"/>
    </source>
</evidence>
<dbReference type="Gene3D" id="3.20.20.70">
    <property type="entry name" value="Aldolase class I"/>
    <property type="match status" value="1"/>
</dbReference>
<keyword evidence="4 8" id="KW-0210">Decarboxylase</keyword>
<dbReference type="CDD" id="cd00331">
    <property type="entry name" value="IGPS"/>
    <property type="match status" value="1"/>
</dbReference>
<dbReference type="InterPro" id="IPR011060">
    <property type="entry name" value="RibuloseP-bd_barrel"/>
</dbReference>
<protein>
    <recommendedName>
        <fullName evidence="8">Indole-3-glycerol phosphate synthase</fullName>
        <shortName evidence="8">IGPS</shortName>
        <ecNumber evidence="8">4.1.1.48</ecNumber>
    </recommendedName>
</protein>
<evidence type="ECO:0000256" key="6">
    <source>
        <dbReference type="ARBA" id="ARBA00023141"/>
    </source>
</evidence>
<dbReference type="EC" id="4.1.1.48" evidence="8"/>
<evidence type="ECO:0000313" key="11">
    <source>
        <dbReference type="Proteomes" id="UP000641741"/>
    </source>
</evidence>
<evidence type="ECO:0000256" key="1">
    <source>
        <dbReference type="ARBA" id="ARBA00001633"/>
    </source>
</evidence>
<dbReference type="RefSeq" id="WP_186970189.1">
    <property type="nucleotide sequence ID" value="NZ_JACOPK010000007.1"/>
</dbReference>
<dbReference type="PANTHER" id="PTHR22854:SF2">
    <property type="entry name" value="INDOLE-3-GLYCEROL-PHOSPHATE SYNTHASE"/>
    <property type="match status" value="1"/>
</dbReference>
<comment type="caution">
    <text evidence="10">The sequence shown here is derived from an EMBL/GenBank/DDBJ whole genome shotgun (WGS) entry which is preliminary data.</text>
</comment>
<dbReference type="InterPro" id="IPR013798">
    <property type="entry name" value="Indole-3-glycerol_P_synth_dom"/>
</dbReference>
<dbReference type="InterPro" id="IPR013785">
    <property type="entry name" value="Aldolase_TIM"/>
</dbReference>
<dbReference type="EMBL" id="JACOPK010000007">
    <property type="protein sequence ID" value="MBC5696013.1"/>
    <property type="molecule type" value="Genomic_DNA"/>
</dbReference>
<reference evidence="10 11" key="1">
    <citation type="submission" date="2020-08" db="EMBL/GenBank/DDBJ databases">
        <title>Genome public.</title>
        <authorList>
            <person name="Liu C."/>
            <person name="Sun Q."/>
        </authorList>
    </citation>
    <scope>NUCLEOTIDE SEQUENCE [LARGE SCALE GENOMIC DNA]</scope>
    <source>
        <strain evidence="10 11">M2</strain>
    </source>
</reference>
<keyword evidence="7 8" id="KW-0456">Lyase</keyword>
<keyword evidence="3 8" id="KW-0028">Amino-acid biosynthesis</keyword>
<dbReference type="PANTHER" id="PTHR22854">
    <property type="entry name" value="TRYPTOPHAN BIOSYNTHESIS PROTEIN"/>
    <property type="match status" value="1"/>
</dbReference>
<dbReference type="InterPro" id="IPR001468">
    <property type="entry name" value="Indole-3-GlycerolPSynthase_CS"/>
</dbReference>